<evidence type="ECO:0000313" key="9">
    <source>
        <dbReference type="Proteomes" id="UP000809789"/>
    </source>
</evidence>
<feature type="compositionally biased region" description="Basic and acidic residues" evidence="5">
    <location>
        <begin position="733"/>
        <end position="751"/>
    </location>
</feature>
<dbReference type="Pfam" id="PF01740">
    <property type="entry name" value="STAS"/>
    <property type="match status" value="1"/>
</dbReference>
<feature type="transmembrane region" description="Helical" evidence="6">
    <location>
        <begin position="258"/>
        <end position="276"/>
    </location>
</feature>
<gene>
    <name evidence="8" type="ORF">KVT40_000730</name>
</gene>
<reference evidence="8" key="1">
    <citation type="submission" date="2021-07" db="EMBL/GenBank/DDBJ databases">
        <title>Elsinoe batatas strain:CRI-CJ2 Genome sequencing and assembly.</title>
        <authorList>
            <person name="Huang L."/>
        </authorList>
    </citation>
    <scope>NUCLEOTIDE SEQUENCE</scope>
    <source>
        <strain evidence="8">CRI-CJ2</strain>
    </source>
</reference>
<dbReference type="Gene3D" id="3.30.750.24">
    <property type="entry name" value="STAS domain"/>
    <property type="match status" value="1"/>
</dbReference>
<dbReference type="EMBL" id="JAESVG020000001">
    <property type="protein sequence ID" value="KAG8631590.1"/>
    <property type="molecule type" value="Genomic_DNA"/>
</dbReference>
<dbReference type="PROSITE" id="PS50801">
    <property type="entry name" value="STAS"/>
    <property type="match status" value="1"/>
</dbReference>
<feature type="compositionally biased region" description="Basic and acidic residues" evidence="5">
    <location>
        <begin position="797"/>
        <end position="810"/>
    </location>
</feature>
<dbReference type="InterPro" id="IPR018045">
    <property type="entry name" value="S04_transporter_CS"/>
</dbReference>
<protein>
    <recommendedName>
        <fullName evidence="7">STAS domain-containing protein</fullName>
    </recommendedName>
</protein>
<feature type="transmembrane region" description="Helical" evidence="6">
    <location>
        <begin position="180"/>
        <end position="199"/>
    </location>
</feature>
<dbReference type="PROSITE" id="PS01130">
    <property type="entry name" value="SLC26A"/>
    <property type="match status" value="1"/>
</dbReference>
<keyword evidence="2 6" id="KW-0812">Transmembrane</keyword>
<evidence type="ECO:0000256" key="6">
    <source>
        <dbReference type="SAM" id="Phobius"/>
    </source>
</evidence>
<dbReference type="GO" id="GO:0008271">
    <property type="term" value="F:secondary active sulfate transmembrane transporter activity"/>
    <property type="evidence" value="ECO:0007669"/>
    <property type="project" value="InterPro"/>
</dbReference>
<feature type="transmembrane region" description="Helical" evidence="6">
    <location>
        <begin position="116"/>
        <end position="133"/>
    </location>
</feature>
<feature type="domain" description="STAS" evidence="7">
    <location>
        <begin position="584"/>
        <end position="706"/>
    </location>
</feature>
<dbReference type="AlphaFoldDB" id="A0A8K0PGP3"/>
<evidence type="ECO:0000256" key="4">
    <source>
        <dbReference type="ARBA" id="ARBA00023136"/>
    </source>
</evidence>
<feature type="transmembrane region" description="Helical" evidence="6">
    <location>
        <begin position="206"/>
        <end position="225"/>
    </location>
</feature>
<sequence>MQSRFQRLITPWKRAFVHTGDVDAGIDLVARAKKDIPDQEIYAEEDPHAFAWIHFIQPSRRSISRYVAELFPSTKWIRRYNRHWLINDSISGLTIGLVVVPQGIAYALLARLTPEYGLYTSFVGAALYWIFGTSKDIRKWWTGLTSLWTTIVGSLLIGSAVTSIEESHPGKYTPEEVAKALSLISGAVLLFLGFARLGWLLDFIPYIPISAFVTAASITIMSTQLPMLLGIPNINTRHAPYRVFIDTFKGLSRTRLDAAIGLTALTFLFVLKSVCARMEQRQQQRKRLWTMLSSIRMAVTVLLFTFVSWLVNRHADPSATKFRIVGKMEQGFRRAAVPHPSTELVSLIVTDLPAIVIILIIEHIAIAKSFGRVFNYQIQPSQEIVALGAANIFSPFVGGYVCTGSFGASAVLANSGVKTPLAGVFSSGVVVLALYALTSVFRYIPMASLSALVLHATFNLIARPSTLYKYWRLSPLELVIWVIGVIVAIFTSLETSIYTTTAVSAVLLLLRMSRSKGYLLGQVEIFSTAQDVHRMAVGGSAGSFPAHNSHLTSQWDAMSRQTFISLERQDYTNPKLKVDSPYSGVFIYRFPEGLNYTNQNLHMAEILRLINKRTRPTCNDDGILPHDRLWNDPGPNADCTNTQDRPLLRAIILDCSSINNVDITSVQGLVDIRNSLAKYAAPEQVEWHFANLNNSWARRALTVAGFGVPAGLTKDNLQEKELLYLVAALEPKDGDNGDRVQEKDDLEHASNLRDNTSGSTIRRRTDLMGKGTIGGVNRPHFHVDLLDAMNVAVHEAKRKDGKITSRETPERSTTSSSA</sequence>
<feature type="transmembrane region" description="Helical" evidence="6">
    <location>
        <begin position="344"/>
        <end position="364"/>
    </location>
</feature>
<comment type="caution">
    <text evidence="8">The sequence shown here is derived from an EMBL/GenBank/DDBJ whole genome shotgun (WGS) entry which is preliminary data.</text>
</comment>
<dbReference type="Proteomes" id="UP000809789">
    <property type="component" value="Unassembled WGS sequence"/>
</dbReference>
<feature type="region of interest" description="Disordered" evidence="5">
    <location>
        <begin position="797"/>
        <end position="818"/>
    </location>
</feature>
<comment type="subcellular location">
    <subcellularLocation>
        <location evidence="1">Membrane</location>
        <topology evidence="1">Multi-pass membrane protein</topology>
    </subcellularLocation>
</comment>
<feature type="transmembrane region" description="Helical" evidence="6">
    <location>
        <begin position="85"/>
        <end position="110"/>
    </location>
</feature>
<accession>A0A8K0PGP3</accession>
<feature type="transmembrane region" description="Helical" evidence="6">
    <location>
        <begin position="419"/>
        <end position="437"/>
    </location>
</feature>
<evidence type="ECO:0000256" key="5">
    <source>
        <dbReference type="SAM" id="MobiDB-lite"/>
    </source>
</evidence>
<dbReference type="GO" id="GO:0016020">
    <property type="term" value="C:membrane"/>
    <property type="evidence" value="ECO:0007669"/>
    <property type="project" value="UniProtKB-SubCell"/>
</dbReference>
<dbReference type="InterPro" id="IPR001902">
    <property type="entry name" value="SLC26A/SulP_fam"/>
</dbReference>
<name>A0A8K0PGP3_9PEZI</name>
<feature type="transmembrane region" description="Helical" evidence="6">
    <location>
        <begin position="478"/>
        <end position="510"/>
    </location>
</feature>
<feature type="transmembrane region" description="Helical" evidence="6">
    <location>
        <begin position="288"/>
        <end position="311"/>
    </location>
</feature>
<proteinExistence type="predicted"/>
<keyword evidence="9" id="KW-1185">Reference proteome</keyword>
<evidence type="ECO:0000313" key="8">
    <source>
        <dbReference type="EMBL" id="KAG8631590.1"/>
    </source>
</evidence>
<evidence type="ECO:0000259" key="7">
    <source>
        <dbReference type="PROSITE" id="PS50801"/>
    </source>
</evidence>
<feature type="region of interest" description="Disordered" evidence="5">
    <location>
        <begin position="733"/>
        <end position="771"/>
    </location>
</feature>
<evidence type="ECO:0000256" key="1">
    <source>
        <dbReference type="ARBA" id="ARBA00004141"/>
    </source>
</evidence>
<feature type="transmembrane region" description="Helical" evidence="6">
    <location>
        <begin position="384"/>
        <end position="413"/>
    </location>
</feature>
<dbReference type="InterPro" id="IPR002645">
    <property type="entry name" value="STAS_dom"/>
</dbReference>
<keyword evidence="3 6" id="KW-1133">Transmembrane helix</keyword>
<feature type="transmembrane region" description="Helical" evidence="6">
    <location>
        <begin position="140"/>
        <end position="160"/>
    </location>
</feature>
<dbReference type="PANTHER" id="PTHR11814">
    <property type="entry name" value="SULFATE TRANSPORTER"/>
    <property type="match status" value="1"/>
</dbReference>
<dbReference type="InterPro" id="IPR011547">
    <property type="entry name" value="SLC26A/SulP_dom"/>
</dbReference>
<organism evidence="8 9">
    <name type="scientific">Elsinoe batatas</name>
    <dbReference type="NCBI Taxonomy" id="2601811"/>
    <lineage>
        <taxon>Eukaryota</taxon>
        <taxon>Fungi</taxon>
        <taxon>Dikarya</taxon>
        <taxon>Ascomycota</taxon>
        <taxon>Pezizomycotina</taxon>
        <taxon>Dothideomycetes</taxon>
        <taxon>Dothideomycetidae</taxon>
        <taxon>Myriangiales</taxon>
        <taxon>Elsinoaceae</taxon>
        <taxon>Elsinoe</taxon>
    </lineage>
</organism>
<dbReference type="OrthoDB" id="288203at2759"/>
<dbReference type="NCBIfam" id="TIGR00815">
    <property type="entry name" value="sulP"/>
    <property type="match status" value="1"/>
</dbReference>
<evidence type="ECO:0000256" key="3">
    <source>
        <dbReference type="ARBA" id="ARBA00022989"/>
    </source>
</evidence>
<evidence type="ECO:0000256" key="2">
    <source>
        <dbReference type="ARBA" id="ARBA00022692"/>
    </source>
</evidence>
<dbReference type="InterPro" id="IPR036513">
    <property type="entry name" value="STAS_dom_sf"/>
</dbReference>
<dbReference type="CDD" id="cd07042">
    <property type="entry name" value="STAS_SulP_like_sulfate_transporter"/>
    <property type="match status" value="1"/>
</dbReference>
<keyword evidence="4 6" id="KW-0472">Membrane</keyword>
<dbReference type="Pfam" id="PF00916">
    <property type="entry name" value="Sulfate_transp"/>
    <property type="match status" value="1"/>
</dbReference>